<evidence type="ECO:0000256" key="8">
    <source>
        <dbReference type="ARBA" id="ARBA00023136"/>
    </source>
</evidence>
<protein>
    <recommendedName>
        <fullName evidence="9">Protein translocase subunit SecE</fullName>
    </recommendedName>
</protein>
<evidence type="ECO:0000256" key="9">
    <source>
        <dbReference type="HAMAP-Rule" id="MF_00422"/>
    </source>
</evidence>
<dbReference type="GO" id="GO:0043952">
    <property type="term" value="P:protein transport by the Sec complex"/>
    <property type="evidence" value="ECO:0007669"/>
    <property type="project" value="UniProtKB-UniRule"/>
</dbReference>
<comment type="similarity">
    <text evidence="9">Belongs to the SecE/SEC61-gamma family.</text>
</comment>
<dbReference type="GO" id="GO:0009306">
    <property type="term" value="P:protein secretion"/>
    <property type="evidence" value="ECO:0007669"/>
    <property type="project" value="UniProtKB-UniRule"/>
</dbReference>
<dbReference type="InterPro" id="IPR038379">
    <property type="entry name" value="SecE_sf"/>
</dbReference>
<sequence length="98" mass="11012">MGSTPSTPAKVILCANIQTARNKKIEVTLKTTAKNKNFLKKAPQFIGEVREEASKVTWPSRKETSLTTTIVFVFAIIAAIYFMIVDQIIYRALHWIIG</sequence>
<comment type="subunit">
    <text evidence="9">Component of the Sec protein translocase complex. Heterotrimer consisting of SecY, SecE and SecG subunits. The heterotrimers can form oligomers, although 1 heterotrimer is thought to be able to translocate proteins. Interacts with the ribosome. Interacts with SecDF, and other proteins may be involved. Interacts with SecA.</text>
</comment>
<evidence type="ECO:0000313" key="11">
    <source>
        <dbReference type="Proteomes" id="UP000293550"/>
    </source>
</evidence>
<evidence type="ECO:0000256" key="6">
    <source>
        <dbReference type="ARBA" id="ARBA00022989"/>
    </source>
</evidence>
<name>A0A4Q7DJL7_9PROT</name>
<keyword evidence="5 9" id="KW-0653">Protein transport</keyword>
<dbReference type="InterPro" id="IPR005807">
    <property type="entry name" value="SecE_bac"/>
</dbReference>
<dbReference type="Pfam" id="PF00584">
    <property type="entry name" value="SecE"/>
    <property type="match status" value="1"/>
</dbReference>
<evidence type="ECO:0000256" key="7">
    <source>
        <dbReference type="ARBA" id="ARBA00023010"/>
    </source>
</evidence>
<accession>A0A4Q7DJL7</accession>
<keyword evidence="6 9" id="KW-1133">Transmembrane helix</keyword>
<dbReference type="Proteomes" id="UP000293550">
    <property type="component" value="Unassembled WGS sequence"/>
</dbReference>
<dbReference type="GO" id="GO:0006605">
    <property type="term" value="P:protein targeting"/>
    <property type="evidence" value="ECO:0007669"/>
    <property type="project" value="UniProtKB-UniRule"/>
</dbReference>
<reference evidence="10 11" key="1">
    <citation type="submission" date="2018-10" db="EMBL/GenBank/DDBJ databases">
        <title>An updated phylogeny of the Alphaproteobacteria reveals that the parasitic Rickettsiales and Holosporales have independent origins.</title>
        <authorList>
            <person name="Munoz-Gomez S.A."/>
            <person name="Hess S."/>
            <person name="Burger G."/>
            <person name="Lang B.F."/>
            <person name="Susko E."/>
            <person name="Slamovits C.H."/>
            <person name="Roger A.J."/>
        </authorList>
    </citation>
    <scope>NUCLEOTIDE SEQUENCE [LARGE SCALE GENOMIC DNA]</scope>
    <source>
        <strain evidence="10">HOLO01</strain>
    </source>
</reference>
<keyword evidence="2 9" id="KW-0813">Transport</keyword>
<keyword evidence="4 9" id="KW-0812">Transmembrane</keyword>
<evidence type="ECO:0000256" key="5">
    <source>
        <dbReference type="ARBA" id="ARBA00022927"/>
    </source>
</evidence>
<keyword evidence="11" id="KW-1185">Reference proteome</keyword>
<evidence type="ECO:0000256" key="4">
    <source>
        <dbReference type="ARBA" id="ARBA00022692"/>
    </source>
</evidence>
<dbReference type="NCBIfam" id="TIGR00964">
    <property type="entry name" value="secE_bact"/>
    <property type="match status" value="1"/>
</dbReference>
<dbReference type="PANTHER" id="PTHR33910">
    <property type="entry name" value="PROTEIN TRANSLOCASE SUBUNIT SECE"/>
    <property type="match status" value="1"/>
</dbReference>
<dbReference type="GO" id="GO:0065002">
    <property type="term" value="P:intracellular protein transmembrane transport"/>
    <property type="evidence" value="ECO:0007669"/>
    <property type="project" value="UniProtKB-UniRule"/>
</dbReference>
<comment type="subcellular location">
    <subcellularLocation>
        <location evidence="9">Cell membrane</location>
        <topology evidence="9">Single-pass membrane protein</topology>
    </subcellularLocation>
    <subcellularLocation>
        <location evidence="1">Membrane</location>
    </subcellularLocation>
</comment>
<dbReference type="GO" id="GO:0008320">
    <property type="term" value="F:protein transmembrane transporter activity"/>
    <property type="evidence" value="ECO:0007669"/>
    <property type="project" value="UniProtKB-UniRule"/>
</dbReference>
<dbReference type="HAMAP" id="MF_00422">
    <property type="entry name" value="SecE"/>
    <property type="match status" value="1"/>
</dbReference>
<keyword evidence="8 9" id="KW-0472">Membrane</keyword>
<evidence type="ECO:0000256" key="3">
    <source>
        <dbReference type="ARBA" id="ARBA00022475"/>
    </source>
</evidence>
<gene>
    <name evidence="9 10" type="primary">secE</name>
    <name evidence="10" type="ORF">EQU50_04685</name>
</gene>
<dbReference type="RefSeq" id="WP_130153986.1">
    <property type="nucleotide sequence ID" value="NZ_SCFB01000005.1"/>
</dbReference>
<comment type="function">
    <text evidence="9">Essential subunit of the Sec protein translocation channel SecYEG. Clamps together the 2 halves of SecY. May contact the channel plug during translocation.</text>
</comment>
<dbReference type="PANTHER" id="PTHR33910:SF1">
    <property type="entry name" value="PROTEIN TRANSLOCASE SUBUNIT SECE"/>
    <property type="match status" value="1"/>
</dbReference>
<proteinExistence type="inferred from homology"/>
<dbReference type="OrthoDB" id="9812738at2"/>
<dbReference type="GO" id="GO:0005886">
    <property type="term" value="C:plasma membrane"/>
    <property type="evidence" value="ECO:0007669"/>
    <property type="project" value="UniProtKB-SubCell"/>
</dbReference>
<organism evidence="10 11">
    <name type="scientific">Candidatus Finniella inopinata</name>
    <dbReference type="NCBI Taxonomy" id="1696036"/>
    <lineage>
        <taxon>Bacteria</taxon>
        <taxon>Pseudomonadati</taxon>
        <taxon>Pseudomonadota</taxon>
        <taxon>Alphaproteobacteria</taxon>
        <taxon>Holosporales</taxon>
        <taxon>Candidatus Paracaedibacteraceae</taxon>
        <taxon>Candidatus Finniella</taxon>
    </lineage>
</organism>
<keyword evidence="7 9" id="KW-0811">Translocation</keyword>
<keyword evidence="3 9" id="KW-1003">Cell membrane</keyword>
<evidence type="ECO:0000313" key="10">
    <source>
        <dbReference type="EMBL" id="RZI46234.1"/>
    </source>
</evidence>
<dbReference type="AlphaFoldDB" id="A0A4Q7DJL7"/>
<comment type="caution">
    <text evidence="10">The sequence shown here is derived from an EMBL/GenBank/DDBJ whole genome shotgun (WGS) entry which is preliminary data.</text>
</comment>
<dbReference type="InterPro" id="IPR001901">
    <property type="entry name" value="Translocase_SecE/Sec61-g"/>
</dbReference>
<dbReference type="Gene3D" id="1.20.5.1030">
    <property type="entry name" value="Preprotein translocase secy subunit"/>
    <property type="match status" value="1"/>
</dbReference>
<evidence type="ECO:0000256" key="2">
    <source>
        <dbReference type="ARBA" id="ARBA00022448"/>
    </source>
</evidence>
<dbReference type="EMBL" id="SCFB01000005">
    <property type="protein sequence ID" value="RZI46234.1"/>
    <property type="molecule type" value="Genomic_DNA"/>
</dbReference>
<evidence type="ECO:0000256" key="1">
    <source>
        <dbReference type="ARBA" id="ARBA00004370"/>
    </source>
</evidence>
<feature type="transmembrane region" description="Helical" evidence="9">
    <location>
        <begin position="65"/>
        <end position="84"/>
    </location>
</feature>